<dbReference type="OrthoDB" id="5387635at2"/>
<sequence>MGVERKWFCTCGGTPLELEIPTTPVSEDEVDEPVCRRCGASPSSDPRKTLYYQDVETRED</sequence>
<protein>
    <submittedName>
        <fullName evidence="2">Uncharacterized protein</fullName>
    </submittedName>
</protein>
<dbReference type="AlphaFoldDB" id="A0A550JAS0"/>
<evidence type="ECO:0000313" key="3">
    <source>
        <dbReference type="Proteomes" id="UP000317155"/>
    </source>
</evidence>
<name>A0A550JAS0_9BACT</name>
<dbReference type="Proteomes" id="UP000317155">
    <property type="component" value="Unassembled WGS sequence"/>
</dbReference>
<gene>
    <name evidence="2" type="ORF">FL622_11335</name>
</gene>
<feature type="region of interest" description="Disordered" evidence="1">
    <location>
        <begin position="36"/>
        <end position="60"/>
    </location>
</feature>
<dbReference type="RefSeq" id="WP_092058379.1">
    <property type="nucleotide sequence ID" value="NZ_FOJJ01000040.1"/>
</dbReference>
<organism evidence="2 3">
    <name type="scientific">Trichloromonas acetexigens</name>
    <dbReference type="NCBI Taxonomy" id="38815"/>
    <lineage>
        <taxon>Bacteria</taxon>
        <taxon>Pseudomonadati</taxon>
        <taxon>Thermodesulfobacteriota</taxon>
        <taxon>Desulfuromonadia</taxon>
        <taxon>Desulfuromonadales</taxon>
        <taxon>Trichloromonadaceae</taxon>
        <taxon>Trichloromonas</taxon>
    </lineage>
</organism>
<proteinExistence type="predicted"/>
<evidence type="ECO:0000256" key="1">
    <source>
        <dbReference type="SAM" id="MobiDB-lite"/>
    </source>
</evidence>
<accession>A0A550JAS0</accession>
<comment type="caution">
    <text evidence="2">The sequence shown here is derived from an EMBL/GenBank/DDBJ whole genome shotgun (WGS) entry which is preliminary data.</text>
</comment>
<reference evidence="2 3" key="1">
    <citation type="submission" date="2019-07" db="EMBL/GenBank/DDBJ databases">
        <title>Insights of Desulfuromonas acetexigens electromicrobiology.</title>
        <authorList>
            <person name="Katuri K."/>
            <person name="Sapireddy V."/>
            <person name="Shaw D.R."/>
            <person name="Saikaly P."/>
        </authorList>
    </citation>
    <scope>NUCLEOTIDE SEQUENCE [LARGE SCALE GENOMIC DNA]</scope>
    <source>
        <strain evidence="2 3">2873</strain>
    </source>
</reference>
<evidence type="ECO:0000313" key="2">
    <source>
        <dbReference type="EMBL" id="TRO80223.1"/>
    </source>
</evidence>
<keyword evidence="3" id="KW-1185">Reference proteome</keyword>
<dbReference type="EMBL" id="VJVV01000008">
    <property type="protein sequence ID" value="TRO80223.1"/>
    <property type="molecule type" value="Genomic_DNA"/>
</dbReference>